<dbReference type="InterPro" id="IPR020846">
    <property type="entry name" value="MFS_dom"/>
</dbReference>
<feature type="transmembrane region" description="Helical" evidence="8">
    <location>
        <begin position="192"/>
        <end position="213"/>
    </location>
</feature>
<feature type="transmembrane region" description="Helical" evidence="8">
    <location>
        <begin position="100"/>
        <end position="124"/>
    </location>
</feature>
<evidence type="ECO:0000256" key="8">
    <source>
        <dbReference type="SAM" id="Phobius"/>
    </source>
</evidence>
<feature type="transmembrane region" description="Helical" evidence="8">
    <location>
        <begin position="379"/>
        <end position="398"/>
    </location>
</feature>
<organism evidence="10 11">
    <name type="scientific">Penicillium crustosum</name>
    <name type="common">Blue mold fungus</name>
    <dbReference type="NCBI Taxonomy" id="36656"/>
    <lineage>
        <taxon>Eukaryota</taxon>
        <taxon>Fungi</taxon>
        <taxon>Dikarya</taxon>
        <taxon>Ascomycota</taxon>
        <taxon>Pezizomycotina</taxon>
        <taxon>Eurotiomycetes</taxon>
        <taxon>Eurotiomycetidae</taxon>
        <taxon>Eurotiales</taxon>
        <taxon>Aspergillaceae</taxon>
        <taxon>Penicillium</taxon>
    </lineage>
</organism>
<feature type="transmembrane region" description="Helical" evidence="8">
    <location>
        <begin position="448"/>
        <end position="467"/>
    </location>
</feature>
<gene>
    <name evidence="10" type="ORF">PCG10_000251</name>
</gene>
<proteinExistence type="inferred from homology"/>
<evidence type="ECO:0000259" key="9">
    <source>
        <dbReference type="PROSITE" id="PS50850"/>
    </source>
</evidence>
<feature type="transmembrane region" description="Helical" evidence="8">
    <location>
        <begin position="161"/>
        <end position="183"/>
    </location>
</feature>
<keyword evidence="5 8" id="KW-1133">Transmembrane helix</keyword>
<dbReference type="InterPro" id="IPR005829">
    <property type="entry name" value="Sugar_transporter_CS"/>
</dbReference>
<dbReference type="GO" id="GO:0005351">
    <property type="term" value="F:carbohydrate:proton symporter activity"/>
    <property type="evidence" value="ECO:0007669"/>
    <property type="project" value="TreeGrafter"/>
</dbReference>
<dbReference type="GO" id="GO:0016020">
    <property type="term" value="C:membrane"/>
    <property type="evidence" value="ECO:0007669"/>
    <property type="project" value="UniProtKB-SubCell"/>
</dbReference>
<comment type="subcellular location">
    <subcellularLocation>
        <location evidence="1">Membrane</location>
        <topology evidence="1">Multi-pass membrane protein</topology>
    </subcellularLocation>
</comment>
<dbReference type="EMBL" id="JAAOZQ010000001">
    <property type="protein sequence ID" value="KAF7530741.1"/>
    <property type="molecule type" value="Genomic_DNA"/>
</dbReference>
<feature type="domain" description="Major facilitator superfamily (MFS) profile" evidence="9">
    <location>
        <begin position="42"/>
        <end position="502"/>
    </location>
</feature>
<dbReference type="PANTHER" id="PTHR48022">
    <property type="entry name" value="PLASTIDIC GLUCOSE TRANSPORTER 4"/>
    <property type="match status" value="1"/>
</dbReference>
<name>A0A9P5GVA0_PENCR</name>
<keyword evidence="6 8" id="KW-0472">Membrane</keyword>
<protein>
    <recommendedName>
        <fullName evidence="9">Major facilitator superfamily (MFS) profile domain-containing protein</fullName>
    </recommendedName>
</protein>
<accession>A0A9P5GVA0</accession>
<feature type="transmembrane region" description="Helical" evidence="8">
    <location>
        <begin position="354"/>
        <end position="372"/>
    </location>
</feature>
<dbReference type="Proteomes" id="UP000701341">
    <property type="component" value="Unassembled WGS sequence"/>
</dbReference>
<dbReference type="SUPFAM" id="SSF103473">
    <property type="entry name" value="MFS general substrate transporter"/>
    <property type="match status" value="1"/>
</dbReference>
<dbReference type="InterPro" id="IPR003663">
    <property type="entry name" value="Sugar/inositol_transpt"/>
</dbReference>
<dbReference type="PROSITE" id="PS00216">
    <property type="entry name" value="SUGAR_TRANSPORT_1"/>
    <property type="match status" value="1"/>
</dbReference>
<keyword evidence="11" id="KW-1185">Reference proteome</keyword>
<evidence type="ECO:0000256" key="5">
    <source>
        <dbReference type="ARBA" id="ARBA00022989"/>
    </source>
</evidence>
<feature type="transmembrane region" description="Helical" evidence="8">
    <location>
        <begin position="413"/>
        <end position="436"/>
    </location>
</feature>
<dbReference type="FunFam" id="1.20.1250.20:FF:000134">
    <property type="entry name" value="MFS sugar transporter protein"/>
    <property type="match status" value="1"/>
</dbReference>
<dbReference type="Pfam" id="PF00083">
    <property type="entry name" value="Sugar_tr"/>
    <property type="match status" value="1"/>
</dbReference>
<dbReference type="PROSITE" id="PS50850">
    <property type="entry name" value="MFS"/>
    <property type="match status" value="1"/>
</dbReference>
<dbReference type="AlphaFoldDB" id="A0A9P5GVA0"/>
<comment type="caution">
    <text evidence="10">The sequence shown here is derived from an EMBL/GenBank/DDBJ whole genome shotgun (WGS) entry which is preliminary data.</text>
</comment>
<comment type="similarity">
    <text evidence="2 7">Belongs to the major facilitator superfamily. Sugar transporter (TC 2.A.1.1) family.</text>
</comment>
<dbReference type="Gene3D" id="1.20.1250.20">
    <property type="entry name" value="MFS general substrate transporter like domains"/>
    <property type="match status" value="1"/>
</dbReference>
<evidence type="ECO:0000256" key="2">
    <source>
        <dbReference type="ARBA" id="ARBA00010992"/>
    </source>
</evidence>
<dbReference type="InterPro" id="IPR005828">
    <property type="entry name" value="MFS_sugar_transport-like"/>
</dbReference>
<feature type="transmembrane region" description="Helical" evidence="8">
    <location>
        <begin position="131"/>
        <end position="149"/>
    </location>
</feature>
<dbReference type="NCBIfam" id="TIGR00879">
    <property type="entry name" value="SP"/>
    <property type="match status" value="1"/>
</dbReference>
<sequence>MRLSLFNKKNQSDAEFDGVEAVLPKDRKPWYRSWHLIQLNLILLVPLVSSSAVGYDGKKHQQFHPRMGSFSWLTGSKASMMNGLQSLTQWKDYFNHPNSAILGTLNAVYPIGKVLMVFPVSWLGDRYGRRLPMLVGLCGMVAFAILLAASQNVAMLIVSRYLIGSCTIMVAQPSPILITELAFPTQRGKLTALYNSSFYIGAIIAAWGTYGSFTLNSTWSWRIPSAIQGAMPVLQLLFFWCLPESPRWLVSKGRIEEARAIFVKYHAGGDEASPLVDFEMQEIMQHLENGKGGGEKTPWKEMLRTKANRRRTIIAVFLGFYSQWSGTGLVTYYLTLVLDTIGITQTKEQTLVNGILQIANFVGAVGVGALMIDWLGRRTLFLISAVGLFCSYVCWTVLSMEFHRTQDPGTAKGVLAFIFIACFFFNIAWTPMLYAYTVEIFPYKLRSFGLSTALMTANLSLILGQFVHPIALADIGQRYYILFCCLLFVLIFVIYFLFPETKNRTLEEIAFIFEGEQDLVGQKVVENPTVLDEKEQVVTKKSEITSL</sequence>
<evidence type="ECO:0000256" key="3">
    <source>
        <dbReference type="ARBA" id="ARBA00022448"/>
    </source>
</evidence>
<dbReference type="InterPro" id="IPR050360">
    <property type="entry name" value="MFS_Sugar_Transporters"/>
</dbReference>
<reference evidence="10" key="1">
    <citation type="submission" date="2020-02" db="EMBL/GenBank/DDBJ databases">
        <authorList>
            <person name="Lichtner F.J."/>
        </authorList>
    </citation>
    <scope>NUCLEOTIDE SEQUENCE</scope>
    <source>
        <strain evidence="10">G10</strain>
    </source>
</reference>
<dbReference type="PANTHER" id="PTHR48022:SF3">
    <property type="entry name" value="HEXOSE TRANSPORTER PROTEIN (AFU_ORTHOLOGUE AFUA_8G04480)-RELATED"/>
    <property type="match status" value="1"/>
</dbReference>
<evidence type="ECO:0000256" key="6">
    <source>
        <dbReference type="ARBA" id="ARBA00023136"/>
    </source>
</evidence>
<feature type="transmembrane region" description="Helical" evidence="8">
    <location>
        <begin position="479"/>
        <end position="498"/>
    </location>
</feature>
<evidence type="ECO:0000256" key="4">
    <source>
        <dbReference type="ARBA" id="ARBA00022692"/>
    </source>
</evidence>
<dbReference type="InterPro" id="IPR036259">
    <property type="entry name" value="MFS_trans_sf"/>
</dbReference>
<keyword evidence="3 7" id="KW-0813">Transport</keyword>
<feature type="transmembrane region" description="Helical" evidence="8">
    <location>
        <begin position="312"/>
        <end position="334"/>
    </location>
</feature>
<evidence type="ECO:0000256" key="1">
    <source>
        <dbReference type="ARBA" id="ARBA00004141"/>
    </source>
</evidence>
<keyword evidence="4 8" id="KW-0812">Transmembrane</keyword>
<evidence type="ECO:0000256" key="7">
    <source>
        <dbReference type="RuleBase" id="RU003346"/>
    </source>
</evidence>
<evidence type="ECO:0000313" key="10">
    <source>
        <dbReference type="EMBL" id="KAF7530741.1"/>
    </source>
</evidence>
<evidence type="ECO:0000313" key="11">
    <source>
        <dbReference type="Proteomes" id="UP000701341"/>
    </source>
</evidence>